<keyword evidence="3" id="KW-1185">Reference proteome</keyword>
<accession>A0A9N8YR56</accession>
<proteinExistence type="predicted"/>
<dbReference type="Pfam" id="PF08267">
    <property type="entry name" value="Meth_synt_1"/>
    <property type="match status" value="1"/>
</dbReference>
<dbReference type="InterPro" id="IPR038071">
    <property type="entry name" value="UROD/MetE-like_sf"/>
</dbReference>
<comment type="caution">
    <text evidence="2">The sequence shown here is derived from an EMBL/GenBank/DDBJ whole genome shotgun (WGS) entry which is preliminary data.</text>
</comment>
<reference evidence="2" key="1">
    <citation type="submission" date="2021-06" db="EMBL/GenBank/DDBJ databases">
        <authorList>
            <person name="Kallberg Y."/>
            <person name="Tangrot J."/>
            <person name="Rosling A."/>
        </authorList>
    </citation>
    <scope>NUCLEOTIDE SEQUENCE</scope>
    <source>
        <strain evidence="2">FL130A</strain>
    </source>
</reference>
<dbReference type="EMBL" id="CAJVPS010000064">
    <property type="protein sequence ID" value="CAG8447297.1"/>
    <property type="molecule type" value="Genomic_DNA"/>
</dbReference>
<name>A0A9N8YR56_9GLOM</name>
<dbReference type="GO" id="GO:0008270">
    <property type="term" value="F:zinc ion binding"/>
    <property type="evidence" value="ECO:0007669"/>
    <property type="project" value="InterPro"/>
</dbReference>
<dbReference type="Proteomes" id="UP000789508">
    <property type="component" value="Unassembled WGS sequence"/>
</dbReference>
<dbReference type="GO" id="GO:0003871">
    <property type="term" value="F:5-methyltetrahydropteroyltriglutamate-homocysteine S-methyltransferase activity"/>
    <property type="evidence" value="ECO:0007669"/>
    <property type="project" value="InterPro"/>
</dbReference>
<dbReference type="SUPFAM" id="SSF51726">
    <property type="entry name" value="UROD/MetE-like"/>
    <property type="match status" value="1"/>
</dbReference>
<organism evidence="2 3">
    <name type="scientific">Ambispora leptoticha</name>
    <dbReference type="NCBI Taxonomy" id="144679"/>
    <lineage>
        <taxon>Eukaryota</taxon>
        <taxon>Fungi</taxon>
        <taxon>Fungi incertae sedis</taxon>
        <taxon>Mucoromycota</taxon>
        <taxon>Glomeromycotina</taxon>
        <taxon>Glomeromycetes</taxon>
        <taxon>Archaeosporales</taxon>
        <taxon>Ambisporaceae</taxon>
        <taxon>Ambispora</taxon>
    </lineage>
</organism>
<dbReference type="InterPro" id="IPR013215">
    <property type="entry name" value="Cbl-indep_Met_Synth_N"/>
</dbReference>
<sequence>MTIPARYKDHNSGLETNSRCVEVFKTRHHYIVPEFEPNQQFILNSTKVIDEYKEAKALGIQTHPVILGRSPI</sequence>
<dbReference type="OrthoDB" id="1053771at2759"/>
<evidence type="ECO:0000313" key="2">
    <source>
        <dbReference type="EMBL" id="CAG8447297.1"/>
    </source>
</evidence>
<evidence type="ECO:0000259" key="1">
    <source>
        <dbReference type="Pfam" id="PF08267"/>
    </source>
</evidence>
<dbReference type="AlphaFoldDB" id="A0A9N8YR56"/>
<protein>
    <submittedName>
        <fullName evidence="2">5044_t:CDS:1</fullName>
    </submittedName>
</protein>
<dbReference type="PANTHER" id="PTHR30519">
    <property type="entry name" value="5-METHYLTETRAHYDROPTEROYLTRIGLUTAMATE--HOMOCYSTEINE METHYLTRANSFERASE"/>
    <property type="match status" value="1"/>
</dbReference>
<feature type="domain" description="Cobalamin-independent methionine synthase MetE N-terminal" evidence="1">
    <location>
        <begin position="21"/>
        <end position="68"/>
    </location>
</feature>
<dbReference type="Gene3D" id="3.20.20.210">
    <property type="match status" value="1"/>
</dbReference>
<evidence type="ECO:0000313" key="3">
    <source>
        <dbReference type="Proteomes" id="UP000789508"/>
    </source>
</evidence>
<dbReference type="GO" id="GO:0008652">
    <property type="term" value="P:amino acid biosynthetic process"/>
    <property type="evidence" value="ECO:0007669"/>
    <property type="project" value="InterPro"/>
</dbReference>
<gene>
    <name evidence="2" type="ORF">ALEPTO_LOCUS773</name>
</gene>